<comment type="caution">
    <text evidence="11">The sequence shown here is derived from an EMBL/GenBank/DDBJ whole genome shotgun (WGS) entry which is preliminary data.</text>
</comment>
<comment type="subcellular location">
    <subcellularLocation>
        <location evidence="1">Cell membrane</location>
        <topology evidence="1">Multi-pass membrane protein</topology>
    </subcellularLocation>
</comment>
<dbReference type="PANTHER" id="PTHR24228:SF59">
    <property type="entry name" value="NEUROPEPTIDE RECEPTOR 15"/>
    <property type="match status" value="1"/>
</dbReference>
<evidence type="ECO:0000256" key="8">
    <source>
        <dbReference type="ARBA" id="ARBA00023224"/>
    </source>
</evidence>
<evidence type="ECO:0000256" key="5">
    <source>
        <dbReference type="ARBA" id="ARBA00023040"/>
    </source>
</evidence>
<keyword evidence="6 9" id="KW-0472">Membrane</keyword>
<keyword evidence="8" id="KW-0807">Transducer</keyword>
<proteinExistence type="predicted"/>
<evidence type="ECO:0000313" key="13">
    <source>
        <dbReference type="Proteomes" id="UP000663860"/>
    </source>
</evidence>
<evidence type="ECO:0000256" key="1">
    <source>
        <dbReference type="ARBA" id="ARBA00004651"/>
    </source>
</evidence>
<dbReference type="PROSITE" id="PS50262">
    <property type="entry name" value="G_PROTEIN_RECEP_F1_2"/>
    <property type="match status" value="1"/>
</dbReference>
<evidence type="ECO:0000259" key="10">
    <source>
        <dbReference type="PROSITE" id="PS50262"/>
    </source>
</evidence>
<evidence type="ECO:0000256" key="4">
    <source>
        <dbReference type="ARBA" id="ARBA00022989"/>
    </source>
</evidence>
<evidence type="ECO:0000256" key="9">
    <source>
        <dbReference type="SAM" id="Phobius"/>
    </source>
</evidence>
<name>A0A813TVT0_9BILA</name>
<dbReference type="Proteomes" id="UP000663868">
    <property type="component" value="Unassembled WGS sequence"/>
</dbReference>
<feature type="transmembrane region" description="Helical" evidence="9">
    <location>
        <begin position="144"/>
        <end position="163"/>
    </location>
</feature>
<feature type="transmembrane region" description="Helical" evidence="9">
    <location>
        <begin position="238"/>
        <end position="261"/>
    </location>
</feature>
<dbReference type="EMBL" id="CAJOBB010000523">
    <property type="protein sequence ID" value="CAF3698324.1"/>
    <property type="molecule type" value="Genomic_DNA"/>
</dbReference>
<evidence type="ECO:0000256" key="6">
    <source>
        <dbReference type="ARBA" id="ARBA00023136"/>
    </source>
</evidence>
<keyword evidence="7" id="KW-0675">Receptor</keyword>
<evidence type="ECO:0000313" key="11">
    <source>
        <dbReference type="EMBL" id="CAF0820055.1"/>
    </source>
</evidence>
<keyword evidence="5" id="KW-0297">G-protein coupled receptor</keyword>
<feature type="transmembrane region" description="Helical" evidence="9">
    <location>
        <begin position="63"/>
        <end position="85"/>
    </location>
</feature>
<keyword evidence="3 9" id="KW-0812">Transmembrane</keyword>
<keyword evidence="2" id="KW-1003">Cell membrane</keyword>
<dbReference type="InterPro" id="IPR017452">
    <property type="entry name" value="GPCR_Rhodpsn_7TM"/>
</dbReference>
<evidence type="ECO:0000256" key="7">
    <source>
        <dbReference type="ARBA" id="ARBA00023170"/>
    </source>
</evidence>
<feature type="transmembrane region" description="Helical" evidence="9">
    <location>
        <begin position="267"/>
        <end position="288"/>
    </location>
</feature>
<dbReference type="AlphaFoldDB" id="A0A813TVT0"/>
<feature type="domain" description="G-protein coupled receptors family 1 profile" evidence="10">
    <location>
        <begin position="42"/>
        <end position="296"/>
    </location>
</feature>
<dbReference type="GO" id="GO:0004930">
    <property type="term" value="F:G protein-coupled receptor activity"/>
    <property type="evidence" value="ECO:0007669"/>
    <property type="project" value="UniProtKB-KW"/>
</dbReference>
<accession>A0A813TVT0</accession>
<evidence type="ECO:0000256" key="3">
    <source>
        <dbReference type="ARBA" id="ARBA00022692"/>
    </source>
</evidence>
<feature type="transmembrane region" description="Helical" evidence="9">
    <location>
        <begin position="105"/>
        <end position="124"/>
    </location>
</feature>
<organism evidence="11 13">
    <name type="scientific">Adineta steineri</name>
    <dbReference type="NCBI Taxonomy" id="433720"/>
    <lineage>
        <taxon>Eukaryota</taxon>
        <taxon>Metazoa</taxon>
        <taxon>Spiralia</taxon>
        <taxon>Gnathifera</taxon>
        <taxon>Rotifera</taxon>
        <taxon>Eurotatoria</taxon>
        <taxon>Bdelloidea</taxon>
        <taxon>Adinetida</taxon>
        <taxon>Adinetidae</taxon>
        <taxon>Adineta</taxon>
    </lineage>
</organism>
<dbReference type="PANTHER" id="PTHR24228">
    <property type="entry name" value="B2 BRADYKININ RECEPTOR/ANGIOTENSIN II RECEPTOR"/>
    <property type="match status" value="1"/>
</dbReference>
<sequence>MNASIVLLDTLKDSNLTMINNQAWFISIDILLIICLTLAIILALIFLFIILIDSSCQAVPMILITNSCFSGLSFTLAIFWSAVITFYNDLNQIQYHDPTCIIRGYFIYVTCTALCWSYFLQAIYRYIIVVYSNRLSWQSKQRQVFLICLSWIFVFLYAVPVLLKGDIRYEVDDQICQMPHHLSIVTIYINLYFYLLPVGGIISIYVKLVLYVKEKSKNVTPANNLFRAQRELKMVHRIVILISILLSLGIPYASFLFTGFFTTPPQYHYRIAYTFVDISLVFVIITLFKCTDPIKLAIRNIRNQRTNTTAATMT</sequence>
<feature type="transmembrane region" description="Helical" evidence="9">
    <location>
        <begin position="23"/>
        <end position="51"/>
    </location>
</feature>
<dbReference type="GO" id="GO:0005886">
    <property type="term" value="C:plasma membrane"/>
    <property type="evidence" value="ECO:0007669"/>
    <property type="project" value="UniProtKB-SubCell"/>
</dbReference>
<gene>
    <name evidence="11" type="ORF">IZO911_LOCUS7947</name>
    <name evidence="12" type="ORF">KXQ929_LOCUS10858</name>
</gene>
<evidence type="ECO:0000313" key="12">
    <source>
        <dbReference type="EMBL" id="CAF3698324.1"/>
    </source>
</evidence>
<evidence type="ECO:0000256" key="2">
    <source>
        <dbReference type="ARBA" id="ARBA00022475"/>
    </source>
</evidence>
<dbReference type="EMBL" id="CAJNOE010000053">
    <property type="protein sequence ID" value="CAF0820055.1"/>
    <property type="molecule type" value="Genomic_DNA"/>
</dbReference>
<dbReference type="Proteomes" id="UP000663860">
    <property type="component" value="Unassembled WGS sequence"/>
</dbReference>
<dbReference type="CDD" id="cd00637">
    <property type="entry name" value="7tm_classA_rhodopsin-like"/>
    <property type="match status" value="1"/>
</dbReference>
<protein>
    <recommendedName>
        <fullName evidence="10">G-protein coupled receptors family 1 profile domain-containing protein</fullName>
    </recommendedName>
</protein>
<feature type="transmembrane region" description="Helical" evidence="9">
    <location>
        <begin position="183"/>
        <end position="206"/>
    </location>
</feature>
<dbReference type="SUPFAM" id="SSF81321">
    <property type="entry name" value="Family A G protein-coupled receptor-like"/>
    <property type="match status" value="1"/>
</dbReference>
<dbReference type="Gene3D" id="1.20.1070.10">
    <property type="entry name" value="Rhodopsin 7-helix transmembrane proteins"/>
    <property type="match status" value="1"/>
</dbReference>
<keyword evidence="4 9" id="KW-1133">Transmembrane helix</keyword>
<reference evidence="11" key="1">
    <citation type="submission" date="2021-02" db="EMBL/GenBank/DDBJ databases">
        <authorList>
            <person name="Nowell W R."/>
        </authorList>
    </citation>
    <scope>NUCLEOTIDE SEQUENCE</scope>
</reference>